<dbReference type="SUPFAM" id="SSF53850">
    <property type="entry name" value="Periplasmic binding protein-like II"/>
    <property type="match status" value="1"/>
</dbReference>
<comment type="caution">
    <text evidence="2">The sequence shown here is derived from an EMBL/GenBank/DDBJ whole genome shotgun (WGS) entry which is preliminary data.</text>
</comment>
<gene>
    <name evidence="2" type="ORF">ACFOW7_00715</name>
</gene>
<evidence type="ECO:0000313" key="3">
    <source>
        <dbReference type="Proteomes" id="UP001595791"/>
    </source>
</evidence>
<feature type="chain" id="PRO_5045927266" evidence="1">
    <location>
        <begin position="36"/>
        <end position="276"/>
    </location>
</feature>
<feature type="signal peptide" evidence="1">
    <location>
        <begin position="1"/>
        <end position="35"/>
    </location>
</feature>
<dbReference type="RefSeq" id="WP_378159959.1">
    <property type="nucleotide sequence ID" value="NZ_JBHSBU010000001.1"/>
</dbReference>
<organism evidence="2 3">
    <name type="scientific">Chitinimonas lacunae</name>
    <dbReference type="NCBI Taxonomy" id="1963018"/>
    <lineage>
        <taxon>Bacteria</taxon>
        <taxon>Pseudomonadati</taxon>
        <taxon>Pseudomonadota</taxon>
        <taxon>Betaproteobacteria</taxon>
        <taxon>Neisseriales</taxon>
        <taxon>Chitinibacteraceae</taxon>
        <taxon>Chitinimonas</taxon>
    </lineage>
</organism>
<keyword evidence="3" id="KW-1185">Reference proteome</keyword>
<evidence type="ECO:0000313" key="2">
    <source>
        <dbReference type="EMBL" id="MFC4157866.1"/>
    </source>
</evidence>
<dbReference type="Gene3D" id="3.40.190.10">
    <property type="entry name" value="Periplasmic binding protein-like II"/>
    <property type="match status" value="2"/>
</dbReference>
<dbReference type="Proteomes" id="UP001595791">
    <property type="component" value="Unassembled WGS sequence"/>
</dbReference>
<sequence>MTIKRTDSKQQNGRFAARRLGMVGLALLLAGPLQAGEAPTLNWCHEDNETYPWILPDKGGLYQVLAKLTASRLGIRVVLHPLPWRRCLLDVRAGRMDGVLGAGFTAERCEVGVYPPGPDCKPDQSRYLYIDRYPLYRYRGSLLQWDGKRLSGYRSAIAAQPGFLAARTLSQHRVPIDESDKEPYQIMRKVAAGMVDAAVLQAPTGDKLLREVSDFSATVERMPIPFLEYPTYLLVSHARYQADPQQARQVWDALVAVRQSAEFKAARIALGYMEAD</sequence>
<reference evidence="3" key="1">
    <citation type="journal article" date="2019" name="Int. J. Syst. Evol. Microbiol.">
        <title>The Global Catalogue of Microorganisms (GCM) 10K type strain sequencing project: providing services to taxonomists for standard genome sequencing and annotation.</title>
        <authorList>
            <consortium name="The Broad Institute Genomics Platform"/>
            <consortium name="The Broad Institute Genome Sequencing Center for Infectious Disease"/>
            <person name="Wu L."/>
            <person name="Ma J."/>
        </authorList>
    </citation>
    <scope>NUCLEOTIDE SEQUENCE [LARGE SCALE GENOMIC DNA]</scope>
    <source>
        <strain evidence="3">LMG 29894</strain>
    </source>
</reference>
<accession>A0ABV8MKM0</accession>
<protein>
    <submittedName>
        <fullName evidence="2">Substrate-binding periplasmic protein</fullName>
    </submittedName>
</protein>
<name>A0ABV8MKM0_9NEIS</name>
<proteinExistence type="predicted"/>
<dbReference type="EMBL" id="JBHSBU010000001">
    <property type="protein sequence ID" value="MFC4157866.1"/>
    <property type="molecule type" value="Genomic_DNA"/>
</dbReference>
<keyword evidence="1" id="KW-0732">Signal</keyword>
<evidence type="ECO:0000256" key="1">
    <source>
        <dbReference type="SAM" id="SignalP"/>
    </source>
</evidence>